<dbReference type="OrthoDB" id="5953249at2759"/>
<feature type="compositionally biased region" description="Basic residues" evidence="1">
    <location>
        <begin position="13"/>
        <end position="27"/>
    </location>
</feature>
<evidence type="ECO:0000256" key="1">
    <source>
        <dbReference type="SAM" id="MobiDB-lite"/>
    </source>
</evidence>
<dbReference type="EMBL" id="JAGPXD010000004">
    <property type="protein sequence ID" value="KAH7357866.1"/>
    <property type="molecule type" value="Genomic_DNA"/>
</dbReference>
<accession>A0A8K0T7R4</accession>
<name>A0A8K0T7R4_9PEZI</name>
<protein>
    <recommendedName>
        <fullName evidence="2">Gfd2/YDR514C-like C-terminal domain-containing protein</fullName>
    </recommendedName>
</protein>
<comment type="caution">
    <text evidence="3">The sequence shown here is derived from an EMBL/GenBank/DDBJ whole genome shotgun (WGS) entry which is preliminary data.</text>
</comment>
<evidence type="ECO:0000313" key="4">
    <source>
        <dbReference type="Proteomes" id="UP000813385"/>
    </source>
</evidence>
<organism evidence="3 4">
    <name type="scientific">Plectosphaerella cucumerina</name>
    <dbReference type="NCBI Taxonomy" id="40658"/>
    <lineage>
        <taxon>Eukaryota</taxon>
        <taxon>Fungi</taxon>
        <taxon>Dikarya</taxon>
        <taxon>Ascomycota</taxon>
        <taxon>Pezizomycotina</taxon>
        <taxon>Sordariomycetes</taxon>
        <taxon>Hypocreomycetidae</taxon>
        <taxon>Glomerellales</taxon>
        <taxon>Plectosphaerellaceae</taxon>
        <taxon>Plectosphaerella</taxon>
    </lineage>
</organism>
<keyword evidence="4" id="KW-1185">Reference proteome</keyword>
<feature type="domain" description="Gfd2/YDR514C-like C-terminal" evidence="2">
    <location>
        <begin position="99"/>
        <end position="153"/>
    </location>
</feature>
<evidence type="ECO:0000259" key="2">
    <source>
        <dbReference type="Pfam" id="PF21762"/>
    </source>
</evidence>
<feature type="region of interest" description="Disordered" evidence="1">
    <location>
        <begin position="1"/>
        <end position="31"/>
    </location>
</feature>
<proteinExistence type="predicted"/>
<dbReference type="InterPro" id="IPR048519">
    <property type="entry name" value="Gfd2/YDR514C-like_C"/>
</dbReference>
<gene>
    <name evidence="3" type="ORF">B0T11DRAFT_329744</name>
</gene>
<dbReference type="Proteomes" id="UP000813385">
    <property type="component" value="Unassembled WGS sequence"/>
</dbReference>
<evidence type="ECO:0000313" key="3">
    <source>
        <dbReference type="EMBL" id="KAH7357866.1"/>
    </source>
</evidence>
<reference evidence="3" key="1">
    <citation type="journal article" date="2021" name="Nat. Commun.">
        <title>Genetic determinants of endophytism in the Arabidopsis root mycobiome.</title>
        <authorList>
            <person name="Mesny F."/>
            <person name="Miyauchi S."/>
            <person name="Thiergart T."/>
            <person name="Pickel B."/>
            <person name="Atanasova L."/>
            <person name="Karlsson M."/>
            <person name="Huettel B."/>
            <person name="Barry K.W."/>
            <person name="Haridas S."/>
            <person name="Chen C."/>
            <person name="Bauer D."/>
            <person name="Andreopoulos W."/>
            <person name="Pangilinan J."/>
            <person name="LaButti K."/>
            <person name="Riley R."/>
            <person name="Lipzen A."/>
            <person name="Clum A."/>
            <person name="Drula E."/>
            <person name="Henrissat B."/>
            <person name="Kohler A."/>
            <person name="Grigoriev I.V."/>
            <person name="Martin F.M."/>
            <person name="Hacquard S."/>
        </authorList>
    </citation>
    <scope>NUCLEOTIDE SEQUENCE</scope>
    <source>
        <strain evidence="3">MPI-CAGE-AT-0016</strain>
    </source>
</reference>
<feature type="compositionally biased region" description="Basic and acidic residues" evidence="1">
    <location>
        <begin position="1"/>
        <end position="11"/>
    </location>
</feature>
<dbReference type="AlphaFoldDB" id="A0A8K0T7R4"/>
<sequence>MTSRPFHDAIMPKKPKKPRARKTKKLFHPSSRDENGLNLICQILGLQDDEPVPAEYQDAVLVSIDFENLQAFDTGNPQMPMPIHNFVSGSRNYHWRTHINFLFGKPTVTNPSDFLSVIQAHIPEDRNIPLVGHGIKNDLKVLKNIGFDMAQTRPASTLSPSTISNEFANGMLEIYRTLVQMQYLKETWINEGPHDMTAWLTVCRI</sequence>
<dbReference type="Pfam" id="PF21762">
    <property type="entry name" value="DEDDh_C"/>
    <property type="match status" value="1"/>
</dbReference>